<dbReference type="AlphaFoldDB" id="C4GF61"/>
<sequence>MQGCNHNYIFQNVQNATSLYAPSQGSLKSRLSFSGCLWLRAKIARFHPSESPKCKIRINR</sequence>
<accession>C4GF61</accession>
<evidence type="ECO:0000313" key="1">
    <source>
        <dbReference type="EMBL" id="EEP68866.1"/>
    </source>
</evidence>
<dbReference type="HOGENOM" id="CLU_2935396_0_0_4"/>
<evidence type="ECO:0000313" key="2">
    <source>
        <dbReference type="Proteomes" id="UP000003009"/>
    </source>
</evidence>
<reference evidence="1" key="1">
    <citation type="submission" date="2009-04" db="EMBL/GenBank/DDBJ databases">
        <authorList>
            <person name="Weinstock G."/>
            <person name="Sodergren E."/>
            <person name="Clifton S."/>
            <person name="Fulton L."/>
            <person name="Fulton B."/>
            <person name="Courtney L."/>
            <person name="Fronick C."/>
            <person name="Harrison M."/>
            <person name="Strong C."/>
            <person name="Farmer C."/>
            <person name="Delahaunty K."/>
            <person name="Markovic C."/>
            <person name="Hall O."/>
            <person name="Minx P."/>
            <person name="Tomlinson C."/>
            <person name="Mitreva M."/>
            <person name="Nelson J."/>
            <person name="Hou S."/>
            <person name="Wollam A."/>
            <person name="Pepin K.H."/>
            <person name="Johnson M."/>
            <person name="Bhonagiri V."/>
            <person name="Nash W.E."/>
            <person name="Warren W."/>
            <person name="Chinwalla A."/>
            <person name="Mardis E.R."/>
            <person name="Wilson R.K."/>
        </authorList>
    </citation>
    <scope>NUCLEOTIDE SEQUENCE [LARGE SCALE GENOMIC DNA]</scope>
    <source>
        <strain evidence="1">ATCC 51147</strain>
    </source>
</reference>
<dbReference type="STRING" id="629741.GCWU000324_00775"/>
<name>C4GF61_9NEIS</name>
<comment type="caution">
    <text evidence="1">The sequence shown here is derived from an EMBL/GenBank/DDBJ whole genome shotgun (WGS) entry which is preliminary data.</text>
</comment>
<protein>
    <submittedName>
        <fullName evidence="1">Uncharacterized protein</fullName>
    </submittedName>
</protein>
<dbReference type="Proteomes" id="UP000003009">
    <property type="component" value="Unassembled WGS sequence"/>
</dbReference>
<keyword evidence="2" id="KW-1185">Reference proteome</keyword>
<proteinExistence type="predicted"/>
<dbReference type="EMBL" id="ACJW02000002">
    <property type="protein sequence ID" value="EEP68866.1"/>
    <property type="molecule type" value="Genomic_DNA"/>
</dbReference>
<gene>
    <name evidence="1" type="ORF">GCWU000324_00775</name>
</gene>
<organism evidence="1 2">
    <name type="scientific">Kingella oralis ATCC 51147</name>
    <dbReference type="NCBI Taxonomy" id="629741"/>
    <lineage>
        <taxon>Bacteria</taxon>
        <taxon>Pseudomonadati</taxon>
        <taxon>Pseudomonadota</taxon>
        <taxon>Betaproteobacteria</taxon>
        <taxon>Neisseriales</taxon>
        <taxon>Neisseriaceae</taxon>
        <taxon>Kingella</taxon>
    </lineage>
</organism>